<dbReference type="EC" id="2.3.1.-" evidence="6"/>
<organism evidence="9 10">
    <name type="scientific">Geosporobacter ferrireducens</name>
    <dbReference type="NCBI Taxonomy" id="1424294"/>
    <lineage>
        <taxon>Bacteria</taxon>
        <taxon>Bacillati</taxon>
        <taxon>Bacillota</taxon>
        <taxon>Clostridia</taxon>
        <taxon>Peptostreptococcales</taxon>
        <taxon>Thermotaleaceae</taxon>
        <taxon>Geosporobacter</taxon>
    </lineage>
</organism>
<dbReference type="GO" id="GO:0005737">
    <property type="term" value="C:cytoplasm"/>
    <property type="evidence" value="ECO:0007669"/>
    <property type="project" value="TreeGrafter"/>
</dbReference>
<dbReference type="Pfam" id="PF02817">
    <property type="entry name" value="E3_binding"/>
    <property type="match status" value="2"/>
</dbReference>
<dbReference type="Pfam" id="PF00364">
    <property type="entry name" value="Biotin_lipoyl"/>
    <property type="match status" value="1"/>
</dbReference>
<dbReference type="EMBL" id="CP017269">
    <property type="protein sequence ID" value="AOT71138.1"/>
    <property type="molecule type" value="Genomic_DNA"/>
</dbReference>
<evidence type="ECO:0000256" key="4">
    <source>
        <dbReference type="ARBA" id="ARBA00022823"/>
    </source>
</evidence>
<dbReference type="InterPro" id="IPR036625">
    <property type="entry name" value="E3-bd_dom_sf"/>
</dbReference>
<accession>A0A1D8GJN7</accession>
<dbReference type="AlphaFoldDB" id="A0A1D8GJN7"/>
<keyword evidence="5 6" id="KW-0012">Acyltransferase</keyword>
<dbReference type="SUPFAM" id="SSF51230">
    <property type="entry name" value="Single hybrid motif"/>
    <property type="match status" value="1"/>
</dbReference>
<comment type="cofactor">
    <cofactor evidence="1 6">
        <name>(R)-lipoate</name>
        <dbReference type="ChEBI" id="CHEBI:83088"/>
    </cofactor>
</comment>
<dbReference type="GO" id="GO:0016407">
    <property type="term" value="F:acetyltransferase activity"/>
    <property type="evidence" value="ECO:0007669"/>
    <property type="project" value="TreeGrafter"/>
</dbReference>
<feature type="domain" description="Peripheral subunit-binding (PSBD)" evidence="8">
    <location>
        <begin position="122"/>
        <end position="159"/>
    </location>
</feature>
<dbReference type="CDD" id="cd06849">
    <property type="entry name" value="lipoyl_domain"/>
    <property type="match status" value="1"/>
</dbReference>
<dbReference type="SUPFAM" id="SSF47005">
    <property type="entry name" value="Peripheral subunit-binding domain of 2-oxo acid dehydrogenase complex"/>
    <property type="match status" value="2"/>
</dbReference>
<dbReference type="Gene3D" id="3.30.559.10">
    <property type="entry name" value="Chloramphenicol acetyltransferase-like domain"/>
    <property type="match status" value="1"/>
</dbReference>
<dbReference type="PANTHER" id="PTHR43178:SF5">
    <property type="entry name" value="LIPOAMIDE ACYLTRANSFERASE COMPONENT OF BRANCHED-CHAIN ALPHA-KETO ACID DEHYDROGENASE COMPLEX, MITOCHONDRIAL"/>
    <property type="match status" value="1"/>
</dbReference>
<evidence type="ECO:0000259" key="8">
    <source>
        <dbReference type="PROSITE" id="PS51826"/>
    </source>
</evidence>
<reference evidence="9 10" key="1">
    <citation type="submission" date="2016-09" db="EMBL/GenBank/DDBJ databases">
        <title>Genomic analysis reveals versatility of anaerobic energy metabolism of Geosporobacter ferrireducens IRF9 of phylum Firmicutes.</title>
        <authorList>
            <person name="Kim S.-J."/>
        </authorList>
    </citation>
    <scope>NUCLEOTIDE SEQUENCE [LARGE SCALE GENOMIC DNA]</scope>
    <source>
        <strain evidence="9 10">IRF9</strain>
    </source>
</reference>
<dbReference type="PROSITE" id="PS50968">
    <property type="entry name" value="BIOTINYL_LIPOYL"/>
    <property type="match status" value="1"/>
</dbReference>
<dbReference type="KEGG" id="gfe:Gferi_17220"/>
<dbReference type="OrthoDB" id="9805770at2"/>
<evidence type="ECO:0000313" key="9">
    <source>
        <dbReference type="EMBL" id="AOT71138.1"/>
    </source>
</evidence>
<gene>
    <name evidence="9" type="ORF">Gferi_17220</name>
</gene>
<keyword evidence="4 6" id="KW-0450">Lipoyl</keyword>
<dbReference type="STRING" id="1424294.Gferi_17220"/>
<dbReference type="InterPro" id="IPR011053">
    <property type="entry name" value="Single_hybrid_motif"/>
</dbReference>
<dbReference type="RefSeq" id="WP_069978648.1">
    <property type="nucleotide sequence ID" value="NZ_CP017269.1"/>
</dbReference>
<proteinExistence type="inferred from homology"/>
<dbReference type="InterPro" id="IPR004167">
    <property type="entry name" value="PSBD"/>
</dbReference>
<dbReference type="PROSITE" id="PS00189">
    <property type="entry name" value="LIPOYL"/>
    <property type="match status" value="1"/>
</dbReference>
<evidence type="ECO:0000256" key="3">
    <source>
        <dbReference type="ARBA" id="ARBA00022679"/>
    </source>
</evidence>
<dbReference type="InterPro" id="IPR003016">
    <property type="entry name" value="2-oxoA_DH_lipoyl-BS"/>
</dbReference>
<sequence length="442" mass="48483">MAVRIIMPKAGMAMEEGTIVKWLKKEGEKVEVGEPLIEIHTDKVNMEVEALVSGTLLKIIGQEGDVIPVTETIGYIGQPGEKIEEDLEGNKPAIGVEWKAESHEDITETRQHERVGMNGKIAATPLARTLAKESRIDLSMIKGTGKSGEIKARDIYSAKNIEATPLAKRIAEKNHIDLERIQGSGYKGKVRKEDIIMVETTSKADDPQAIKREQIIEAAEKKPLTGIRKIIAERMLASHLLAPPVTLNTKADVTALALLKEQLKVQTSLKLSFNDFIIKAAAKALIAYPNVNVSLDGEEILLRKNINIGMAVALEEGLIVPVIKDADRLTLRDLAEKTKELAQKGREGKLLPGEVENGSFTVSNLGMYDILSFTPIINQPESAILGVCAIDEELKMIDGKIENRKMMGLSLTVDHRLIDGAQGAIFLKHIKTLLENPLEILV</sequence>
<dbReference type="InterPro" id="IPR050743">
    <property type="entry name" value="2-oxoacid_DH_E2_comp"/>
</dbReference>
<evidence type="ECO:0000256" key="6">
    <source>
        <dbReference type="RuleBase" id="RU003423"/>
    </source>
</evidence>
<keyword evidence="3 6" id="KW-0808">Transferase</keyword>
<dbReference type="InterPro" id="IPR023213">
    <property type="entry name" value="CAT-like_dom_sf"/>
</dbReference>
<dbReference type="Pfam" id="PF00198">
    <property type="entry name" value="2-oxoacid_dh"/>
    <property type="match status" value="1"/>
</dbReference>
<evidence type="ECO:0000256" key="2">
    <source>
        <dbReference type="ARBA" id="ARBA00007317"/>
    </source>
</evidence>
<protein>
    <recommendedName>
        <fullName evidence="6">Dihydrolipoamide acetyltransferase component of pyruvate dehydrogenase complex</fullName>
        <ecNumber evidence="6">2.3.1.-</ecNumber>
    </recommendedName>
</protein>
<name>A0A1D8GJN7_9FIRM</name>
<feature type="domain" description="Lipoyl-binding" evidence="7">
    <location>
        <begin position="2"/>
        <end position="77"/>
    </location>
</feature>
<dbReference type="GO" id="GO:0031405">
    <property type="term" value="F:lipoic acid binding"/>
    <property type="evidence" value="ECO:0007669"/>
    <property type="project" value="TreeGrafter"/>
</dbReference>
<dbReference type="Proteomes" id="UP000095743">
    <property type="component" value="Chromosome"/>
</dbReference>
<feature type="domain" description="Peripheral subunit-binding (PSBD)" evidence="8">
    <location>
        <begin position="162"/>
        <end position="199"/>
    </location>
</feature>
<dbReference type="SUPFAM" id="SSF52777">
    <property type="entry name" value="CoA-dependent acyltransferases"/>
    <property type="match status" value="1"/>
</dbReference>
<evidence type="ECO:0000313" key="10">
    <source>
        <dbReference type="Proteomes" id="UP000095743"/>
    </source>
</evidence>
<dbReference type="PROSITE" id="PS51826">
    <property type="entry name" value="PSBD"/>
    <property type="match status" value="2"/>
</dbReference>
<dbReference type="InterPro" id="IPR001078">
    <property type="entry name" value="2-oxoacid_DH_actylTfrase"/>
</dbReference>
<dbReference type="PANTHER" id="PTHR43178">
    <property type="entry name" value="DIHYDROLIPOAMIDE ACETYLTRANSFERASE COMPONENT OF PYRUVATE DEHYDROGENASE COMPLEX"/>
    <property type="match status" value="1"/>
</dbReference>
<evidence type="ECO:0000256" key="5">
    <source>
        <dbReference type="ARBA" id="ARBA00023315"/>
    </source>
</evidence>
<dbReference type="Gene3D" id="2.40.50.100">
    <property type="match status" value="1"/>
</dbReference>
<comment type="similarity">
    <text evidence="2 6">Belongs to the 2-oxoacid dehydrogenase family.</text>
</comment>
<keyword evidence="10" id="KW-1185">Reference proteome</keyword>
<evidence type="ECO:0000256" key="1">
    <source>
        <dbReference type="ARBA" id="ARBA00001938"/>
    </source>
</evidence>
<dbReference type="Gene3D" id="4.10.320.10">
    <property type="entry name" value="E3-binding domain"/>
    <property type="match status" value="2"/>
</dbReference>
<evidence type="ECO:0000259" key="7">
    <source>
        <dbReference type="PROSITE" id="PS50968"/>
    </source>
</evidence>
<dbReference type="InterPro" id="IPR000089">
    <property type="entry name" value="Biotin_lipoyl"/>
</dbReference>